<dbReference type="GO" id="GO:0003677">
    <property type="term" value="F:DNA binding"/>
    <property type="evidence" value="ECO:0007669"/>
    <property type="project" value="UniProtKB-KW"/>
</dbReference>
<evidence type="ECO:0000256" key="3">
    <source>
        <dbReference type="ARBA" id="ARBA00023163"/>
    </source>
</evidence>
<evidence type="ECO:0000256" key="1">
    <source>
        <dbReference type="ARBA" id="ARBA00023015"/>
    </source>
</evidence>
<dbReference type="Gene3D" id="1.10.10.10">
    <property type="entry name" value="Winged helix-like DNA-binding domain superfamily/Winged helix DNA-binding domain"/>
    <property type="match status" value="1"/>
</dbReference>
<dbReference type="AlphaFoldDB" id="A0A9X8N0Y3"/>
<dbReference type="InterPro" id="IPR036388">
    <property type="entry name" value="WH-like_DNA-bd_sf"/>
</dbReference>
<reference evidence="6" key="1">
    <citation type="submission" date="2016-11" db="EMBL/GenBank/DDBJ databases">
        <authorList>
            <person name="Jaros S."/>
            <person name="Januszkiewicz K."/>
            <person name="Wedrychowicz H."/>
        </authorList>
    </citation>
    <scope>NUCLEOTIDE SEQUENCE [LARGE SCALE GENOMIC DNA]</scope>
    <source>
        <strain evidence="6">CGMCC 4.3555</strain>
    </source>
</reference>
<evidence type="ECO:0000313" key="5">
    <source>
        <dbReference type="EMBL" id="SHM59209.1"/>
    </source>
</evidence>
<keyword evidence="2 5" id="KW-0238">DNA-binding</keyword>
<protein>
    <submittedName>
        <fullName evidence="5">DNA-binding transcriptional regulator, MarR family</fullName>
    </submittedName>
</protein>
<keyword evidence="3" id="KW-0804">Transcription</keyword>
<dbReference type="PROSITE" id="PS50995">
    <property type="entry name" value="HTH_MARR_2"/>
    <property type="match status" value="1"/>
</dbReference>
<evidence type="ECO:0000313" key="6">
    <source>
        <dbReference type="Proteomes" id="UP000184388"/>
    </source>
</evidence>
<accession>A0A9X8N0Y3</accession>
<dbReference type="InterPro" id="IPR000835">
    <property type="entry name" value="HTH_MarR-typ"/>
</dbReference>
<dbReference type="Proteomes" id="UP000184388">
    <property type="component" value="Unassembled WGS sequence"/>
</dbReference>
<dbReference type="RefSeq" id="WP_079182083.1">
    <property type="nucleotide sequence ID" value="NZ_FRBK01000012.1"/>
</dbReference>
<evidence type="ECO:0000259" key="4">
    <source>
        <dbReference type="PROSITE" id="PS50995"/>
    </source>
</evidence>
<comment type="caution">
    <text evidence="5">The sequence shown here is derived from an EMBL/GenBank/DDBJ whole genome shotgun (WGS) entry which is preliminary data.</text>
</comment>
<proteinExistence type="predicted"/>
<dbReference type="PRINTS" id="PR00598">
    <property type="entry name" value="HTHMARR"/>
</dbReference>
<keyword evidence="1" id="KW-0805">Transcription regulation</keyword>
<dbReference type="Pfam" id="PF01047">
    <property type="entry name" value="MarR"/>
    <property type="match status" value="1"/>
</dbReference>
<feature type="domain" description="HTH marR-type" evidence="4">
    <location>
        <begin position="9"/>
        <end position="139"/>
    </location>
</feature>
<sequence length="140" mass="15713">MPDIPRGLAESPLHLLRRALQTYTAQWQRLCPQVTPPQYAVLLTLQERPTITQTHLGELTGIDTATLTPLLRSLEERGFLTRRTDEGNRRRKLLELTSEGGDLVARVQGLAQETDDIMLAELSDEQQRSLVATLATLADR</sequence>
<dbReference type="PANTHER" id="PTHR42756:SF1">
    <property type="entry name" value="TRANSCRIPTIONAL REPRESSOR OF EMRAB OPERON"/>
    <property type="match status" value="1"/>
</dbReference>
<dbReference type="InterPro" id="IPR036390">
    <property type="entry name" value="WH_DNA-bd_sf"/>
</dbReference>
<dbReference type="SUPFAM" id="SSF46785">
    <property type="entry name" value="Winged helix' DNA-binding domain"/>
    <property type="match status" value="1"/>
</dbReference>
<dbReference type="GO" id="GO:0003700">
    <property type="term" value="F:DNA-binding transcription factor activity"/>
    <property type="evidence" value="ECO:0007669"/>
    <property type="project" value="InterPro"/>
</dbReference>
<gene>
    <name evidence="5" type="ORF">SAMN05216268_11294</name>
</gene>
<dbReference type="SMART" id="SM00347">
    <property type="entry name" value="HTH_MARR"/>
    <property type="match status" value="1"/>
</dbReference>
<dbReference type="EMBL" id="FRBK01000012">
    <property type="protein sequence ID" value="SHM59209.1"/>
    <property type="molecule type" value="Genomic_DNA"/>
</dbReference>
<organism evidence="5 6">
    <name type="scientific">Streptomyces yunnanensis</name>
    <dbReference type="NCBI Taxonomy" id="156453"/>
    <lineage>
        <taxon>Bacteria</taxon>
        <taxon>Bacillati</taxon>
        <taxon>Actinomycetota</taxon>
        <taxon>Actinomycetes</taxon>
        <taxon>Kitasatosporales</taxon>
        <taxon>Streptomycetaceae</taxon>
        <taxon>Streptomyces</taxon>
    </lineage>
</organism>
<dbReference type="PANTHER" id="PTHR42756">
    <property type="entry name" value="TRANSCRIPTIONAL REGULATOR, MARR"/>
    <property type="match status" value="1"/>
</dbReference>
<name>A0A9X8N0Y3_9ACTN</name>
<evidence type="ECO:0000256" key="2">
    <source>
        <dbReference type="ARBA" id="ARBA00023125"/>
    </source>
</evidence>